<comment type="subcellular location">
    <subcellularLocation>
        <location evidence="1">Nucleus</location>
    </subcellularLocation>
</comment>
<dbReference type="InterPro" id="IPR039134">
    <property type="entry name" value="SMUG1"/>
</dbReference>
<dbReference type="GO" id="GO:0017065">
    <property type="term" value="F:single-strand selective uracil DNA N-glycosylase activity"/>
    <property type="evidence" value="ECO:0007669"/>
    <property type="project" value="InterPro"/>
</dbReference>
<keyword evidence="4" id="KW-0378">Hydrolase</keyword>
<organism evidence="9 10">
    <name type="scientific">Dimorphilus gyrociliatus</name>
    <dbReference type="NCBI Taxonomy" id="2664684"/>
    <lineage>
        <taxon>Eukaryota</taxon>
        <taxon>Metazoa</taxon>
        <taxon>Spiralia</taxon>
        <taxon>Lophotrochozoa</taxon>
        <taxon>Annelida</taxon>
        <taxon>Polychaeta</taxon>
        <taxon>Polychaeta incertae sedis</taxon>
        <taxon>Dinophilidae</taxon>
        <taxon>Dimorphilus</taxon>
    </lineage>
</organism>
<dbReference type="PANTHER" id="PTHR13235:SF2">
    <property type="entry name" value="SINGLE-STRAND SELECTIVE MONOFUNCTIONAL URACIL DNA GLYCOSYLASE"/>
    <property type="match status" value="1"/>
</dbReference>
<dbReference type="PANTHER" id="PTHR13235">
    <property type="entry name" value="SINGLE-STRAND SELECTIVE MONOFUNCTIONAL URACIL DNA GLYCOSYLASE"/>
    <property type="match status" value="1"/>
</dbReference>
<evidence type="ECO:0000256" key="6">
    <source>
        <dbReference type="ARBA" id="ARBA00023204"/>
    </source>
</evidence>
<evidence type="ECO:0000256" key="2">
    <source>
        <dbReference type="ARBA" id="ARBA00007889"/>
    </source>
</evidence>
<dbReference type="Gene3D" id="3.40.470.10">
    <property type="entry name" value="Uracil-DNA glycosylase-like domain"/>
    <property type="match status" value="1"/>
</dbReference>
<dbReference type="Proteomes" id="UP000549394">
    <property type="component" value="Unassembled WGS sequence"/>
</dbReference>
<dbReference type="InterPro" id="IPR036895">
    <property type="entry name" value="Uracil-DNA_glycosylase-like_sf"/>
</dbReference>
<gene>
    <name evidence="9" type="ORF">DGYR_LOCUS6580</name>
</gene>
<comment type="similarity">
    <text evidence="2">Belongs to the uracil-DNA glycosylase (UDG) superfamily. SMUG1 family.</text>
</comment>
<dbReference type="GO" id="GO:0003677">
    <property type="term" value="F:DNA binding"/>
    <property type="evidence" value="ECO:0007669"/>
    <property type="project" value="UniProtKB-KW"/>
</dbReference>
<evidence type="ECO:0000313" key="9">
    <source>
        <dbReference type="EMBL" id="CAD5118156.1"/>
    </source>
</evidence>
<evidence type="ECO:0000259" key="8">
    <source>
        <dbReference type="Pfam" id="PF03167"/>
    </source>
</evidence>
<dbReference type="InterPro" id="IPR005122">
    <property type="entry name" value="Uracil-DNA_glycosylase-like"/>
</dbReference>
<protein>
    <submittedName>
        <fullName evidence="9">DgyrCDS6890</fullName>
    </submittedName>
</protein>
<evidence type="ECO:0000256" key="4">
    <source>
        <dbReference type="ARBA" id="ARBA00022801"/>
    </source>
</evidence>
<keyword evidence="10" id="KW-1185">Reference proteome</keyword>
<evidence type="ECO:0000256" key="7">
    <source>
        <dbReference type="ARBA" id="ARBA00023242"/>
    </source>
</evidence>
<evidence type="ECO:0000256" key="5">
    <source>
        <dbReference type="ARBA" id="ARBA00023125"/>
    </source>
</evidence>
<dbReference type="GO" id="GO:0005634">
    <property type="term" value="C:nucleus"/>
    <property type="evidence" value="ECO:0007669"/>
    <property type="project" value="UniProtKB-SubCell"/>
</dbReference>
<dbReference type="CDD" id="cd19374">
    <property type="entry name" value="UDG-F3_SMUG1-like"/>
    <property type="match status" value="1"/>
</dbReference>
<dbReference type="SUPFAM" id="SSF52141">
    <property type="entry name" value="Uracil-DNA glycosylase-like"/>
    <property type="match status" value="1"/>
</dbReference>
<keyword evidence="6" id="KW-0234">DNA repair</keyword>
<reference evidence="9 10" key="1">
    <citation type="submission" date="2020-08" db="EMBL/GenBank/DDBJ databases">
        <authorList>
            <person name="Hejnol A."/>
        </authorList>
    </citation>
    <scope>NUCLEOTIDE SEQUENCE [LARGE SCALE GENOMIC DNA]</scope>
</reference>
<name>A0A7I8VS13_9ANNE</name>
<dbReference type="EMBL" id="CAJFCJ010000008">
    <property type="protein sequence ID" value="CAD5118156.1"/>
    <property type="molecule type" value="Genomic_DNA"/>
</dbReference>
<dbReference type="OrthoDB" id="408702at2759"/>
<evidence type="ECO:0000313" key="10">
    <source>
        <dbReference type="Proteomes" id="UP000549394"/>
    </source>
</evidence>
<evidence type="ECO:0000256" key="1">
    <source>
        <dbReference type="ARBA" id="ARBA00004123"/>
    </source>
</evidence>
<comment type="caution">
    <text evidence="9">The sequence shown here is derived from an EMBL/GenBank/DDBJ whole genome shotgun (WGS) entry which is preliminary data.</text>
</comment>
<sequence length="290" mass="32686">MLTVRTVKRKYDDMGSNDNITFDFVDDRVDEIRKLLKDKTQDLIANSILDIEIKLCNELASLEYLHPVSFIYNPIDYAAELHCDFISKYGQNPKKVLFVGMNPGPFGMAQTGVPFGEVKTVKDWFKVEGKIGKPAKECVKRKISGLECQRSEVSGERFWSLFKKLCGTPDNFSKAAYVHNFCPLLFLKESGKNLTPVDLKIDLRKKVNSMCLKSLSEVIKVIEPKWIIGIGKYAKDNIDKACKLFDIENVKTAVVMHPSPANPQANKGWENIAIAQLSEIGVLNLFSTQS</sequence>
<keyword evidence="5" id="KW-0238">DNA-binding</keyword>
<dbReference type="GO" id="GO:0006284">
    <property type="term" value="P:base-excision repair"/>
    <property type="evidence" value="ECO:0007669"/>
    <property type="project" value="InterPro"/>
</dbReference>
<feature type="domain" description="Uracil-DNA glycosylase-like" evidence="8">
    <location>
        <begin position="88"/>
        <end position="265"/>
    </location>
</feature>
<dbReference type="FunFam" id="3.40.470.10:FF:000005">
    <property type="entry name" value="Single-strand selective monofunctional uracil DNA glycosylase"/>
    <property type="match status" value="1"/>
</dbReference>
<accession>A0A7I8VS13</accession>
<dbReference type="Pfam" id="PF03167">
    <property type="entry name" value="UDG"/>
    <property type="match status" value="1"/>
</dbReference>
<keyword evidence="3" id="KW-0227">DNA damage</keyword>
<dbReference type="AlphaFoldDB" id="A0A7I8VS13"/>
<evidence type="ECO:0000256" key="3">
    <source>
        <dbReference type="ARBA" id="ARBA00022763"/>
    </source>
</evidence>
<dbReference type="GO" id="GO:0000703">
    <property type="term" value="F:oxidized pyrimidine nucleobase lesion DNA N-glycosylase activity"/>
    <property type="evidence" value="ECO:0007669"/>
    <property type="project" value="TreeGrafter"/>
</dbReference>
<proteinExistence type="inferred from homology"/>
<keyword evidence="7" id="KW-0539">Nucleus</keyword>